<evidence type="ECO:0008006" key="5">
    <source>
        <dbReference type="Google" id="ProtNLM"/>
    </source>
</evidence>
<feature type="compositionally biased region" description="Gly residues" evidence="1">
    <location>
        <begin position="214"/>
        <end position="228"/>
    </location>
</feature>
<keyword evidence="2" id="KW-0732">Signal</keyword>
<dbReference type="STRING" id="135651.G0P429"/>
<evidence type="ECO:0000256" key="2">
    <source>
        <dbReference type="SAM" id="SignalP"/>
    </source>
</evidence>
<feature type="compositionally biased region" description="Low complexity" evidence="1">
    <location>
        <begin position="154"/>
        <end position="166"/>
    </location>
</feature>
<accession>G0P429</accession>
<evidence type="ECO:0000313" key="4">
    <source>
        <dbReference type="Proteomes" id="UP000008068"/>
    </source>
</evidence>
<gene>
    <name evidence="3" type="ORF">CAEBREN_14717</name>
</gene>
<feature type="signal peptide" evidence="2">
    <location>
        <begin position="1"/>
        <end position="23"/>
    </location>
</feature>
<dbReference type="FunCoup" id="G0P429">
    <property type="interactions" value="388"/>
</dbReference>
<organism evidence="4">
    <name type="scientific">Caenorhabditis brenneri</name>
    <name type="common">Nematode worm</name>
    <dbReference type="NCBI Taxonomy" id="135651"/>
    <lineage>
        <taxon>Eukaryota</taxon>
        <taxon>Metazoa</taxon>
        <taxon>Ecdysozoa</taxon>
        <taxon>Nematoda</taxon>
        <taxon>Chromadorea</taxon>
        <taxon>Rhabditida</taxon>
        <taxon>Rhabditina</taxon>
        <taxon>Rhabditomorpha</taxon>
        <taxon>Rhabditoidea</taxon>
        <taxon>Rhabditidae</taxon>
        <taxon>Peloderinae</taxon>
        <taxon>Caenorhabditis</taxon>
    </lineage>
</organism>
<feature type="chain" id="PRO_5003405808" description="Fibronectin type-III domain-containing protein" evidence="2">
    <location>
        <begin position="24"/>
        <end position="656"/>
    </location>
</feature>
<reference evidence="4" key="1">
    <citation type="submission" date="2011-07" db="EMBL/GenBank/DDBJ databases">
        <authorList>
            <consortium name="Caenorhabditis brenneri Sequencing and Analysis Consortium"/>
            <person name="Wilson R.K."/>
        </authorList>
    </citation>
    <scope>NUCLEOTIDE SEQUENCE [LARGE SCALE GENOMIC DNA]</scope>
    <source>
        <strain evidence="4">PB2801</strain>
    </source>
</reference>
<dbReference type="eggNOG" id="KOG3591">
    <property type="taxonomic scope" value="Eukaryota"/>
</dbReference>
<dbReference type="Proteomes" id="UP000008068">
    <property type="component" value="Unassembled WGS sequence"/>
</dbReference>
<dbReference type="InParanoid" id="G0P429"/>
<evidence type="ECO:0000256" key="1">
    <source>
        <dbReference type="SAM" id="MobiDB-lite"/>
    </source>
</evidence>
<sequence length="656" mass="72870">MIFPSNFSYFPLFFAILPILIYSEEPPHHEDVDHIEEIEVEETQVIITTTKHGPVEHLKIHIELVDIEANKKVNPVDLSGLWLTITRGRYTIPFLRPDTWYGVRFRSENVINGHTVIHEDERLIKTKPREDPNNLAVALMGPLPTFPVFPPTLGVHNEHGPQLGLGHPPPPFGQPTGPTGLSGLNSNPHGSILGQHGLAGSGPVHPQPYPTGPGYLGPGHIGTAGAGLQGLNEGPNSLNGPQHPSSSHPAPKPDHGSAHSGPDANAIDVKMHRSLDGVENFESLYVTVEWKADQEKRSNLTTGVVKLRVICDNSETKEEIKLKGDEDAVTIEITMDQKYDIEEMDAAKHQIKAHITPLKCHKICWTTDLVLSSGFGDFTKHLGSECKEIPGSTSTTFLRNVKKVSVIENSLSENELVVETEVLESEYGVVTLLLQKLGGNETEEPIKKTFDTASSNGRFVVPVEDDAIYAVIYNYVKTKPFHYTSKANFLVESPAVNSTKPSKPLVDVSVIPTSFDYKHDKKDSVLKPEPPFLLIRRSPHYSHNDLLVKIEPFCNETEQKFRLEDRYPQHQVDAVQFLCGLNHHMYFCDKNITNWPKCDSTLCFSTSVLIGLDSFEADTRCLNMTQHFPPLNASPSKNAPLFFVCVSLLAVLSRRF</sequence>
<evidence type="ECO:0000313" key="3">
    <source>
        <dbReference type="EMBL" id="EGT44591.1"/>
    </source>
</evidence>
<dbReference type="OrthoDB" id="5791188at2759"/>
<proteinExistence type="predicted"/>
<keyword evidence="4" id="KW-1185">Reference proteome</keyword>
<dbReference type="EMBL" id="GL380057">
    <property type="protein sequence ID" value="EGT44591.1"/>
    <property type="molecule type" value="Genomic_DNA"/>
</dbReference>
<dbReference type="AlphaFoldDB" id="G0P429"/>
<protein>
    <recommendedName>
        <fullName evidence="5">Fibronectin type-III domain-containing protein</fullName>
    </recommendedName>
</protein>
<dbReference type="HOGENOM" id="CLU_441628_0_0_1"/>
<feature type="region of interest" description="Disordered" evidence="1">
    <location>
        <begin position="154"/>
        <end position="264"/>
    </location>
</feature>
<name>G0P429_CAEBE</name>
<dbReference type="OMA" id="VKLRVIC"/>
<feature type="compositionally biased region" description="Polar residues" evidence="1">
    <location>
        <begin position="234"/>
        <end position="248"/>
    </location>
</feature>